<comment type="pathway">
    <text evidence="1">Metabolic intermediate biosynthesis; (R)-mevalonate biosynthesis; (R)-mevalonate from acetyl-CoA: step 3/3.</text>
</comment>
<dbReference type="PROSITE" id="PS00318">
    <property type="entry name" value="HMG_COA_REDUCTASE_2"/>
    <property type="match status" value="1"/>
</dbReference>
<dbReference type="GO" id="GO:0008299">
    <property type="term" value="P:isoprenoid biosynthetic process"/>
    <property type="evidence" value="ECO:0007669"/>
    <property type="project" value="TreeGrafter"/>
</dbReference>
<dbReference type="SUPFAM" id="SSF56542">
    <property type="entry name" value="Substrate-binding domain of HMG-CoA reductase"/>
    <property type="match status" value="1"/>
</dbReference>
<name>A0A815Y7T4_ADIRI</name>
<dbReference type="OrthoDB" id="6681311at2759"/>
<dbReference type="GO" id="GO:0005778">
    <property type="term" value="C:peroxisomal membrane"/>
    <property type="evidence" value="ECO:0007669"/>
    <property type="project" value="TreeGrafter"/>
</dbReference>
<dbReference type="Proteomes" id="UP000663852">
    <property type="component" value="Unassembled WGS sequence"/>
</dbReference>
<dbReference type="GO" id="GO:0016126">
    <property type="term" value="P:sterol biosynthetic process"/>
    <property type="evidence" value="ECO:0007669"/>
    <property type="project" value="TreeGrafter"/>
</dbReference>
<dbReference type="GO" id="GO:0004420">
    <property type="term" value="F:hydroxymethylglutaryl-CoA reductase (NADPH) activity"/>
    <property type="evidence" value="ECO:0007669"/>
    <property type="project" value="UniProtKB-EC"/>
</dbReference>
<evidence type="ECO:0000256" key="2">
    <source>
        <dbReference type="ARBA" id="ARBA00012999"/>
    </source>
</evidence>
<feature type="non-terminal residue" evidence="3">
    <location>
        <position position="52"/>
    </location>
</feature>
<dbReference type="GO" id="GO:0005789">
    <property type="term" value="C:endoplasmic reticulum membrane"/>
    <property type="evidence" value="ECO:0007669"/>
    <property type="project" value="TreeGrafter"/>
</dbReference>
<accession>A0A815Y7T4</accession>
<dbReference type="InterPro" id="IPR009029">
    <property type="entry name" value="HMG_CoA_Rdtase_sub-bd_dom_sf"/>
</dbReference>
<dbReference type="Gene3D" id="3.90.770.10">
    <property type="entry name" value="3-hydroxy-3-methylglutaryl-coenzyme A Reductase, Chain A, domain 2"/>
    <property type="match status" value="1"/>
</dbReference>
<dbReference type="AlphaFoldDB" id="A0A815Y7T4"/>
<dbReference type="PANTHER" id="PTHR10572">
    <property type="entry name" value="3-HYDROXY-3-METHYLGLUTARYL-COENZYME A REDUCTASE"/>
    <property type="match status" value="1"/>
</dbReference>
<reference evidence="3" key="1">
    <citation type="submission" date="2021-02" db="EMBL/GenBank/DDBJ databases">
        <authorList>
            <person name="Nowell W R."/>
        </authorList>
    </citation>
    <scope>NUCLEOTIDE SEQUENCE</scope>
</reference>
<comment type="caution">
    <text evidence="3">The sequence shown here is derived from an EMBL/GenBank/DDBJ whole genome shotgun (WGS) entry which is preliminary data.</text>
</comment>
<dbReference type="PANTHER" id="PTHR10572:SF24">
    <property type="entry name" value="3-HYDROXY-3-METHYLGLUTARYL-COENZYME A REDUCTASE"/>
    <property type="match status" value="1"/>
</dbReference>
<dbReference type="InterPro" id="IPR002202">
    <property type="entry name" value="HMG_CoA_Rdtase"/>
</dbReference>
<dbReference type="GO" id="GO:0015936">
    <property type="term" value="P:coenzyme A metabolic process"/>
    <property type="evidence" value="ECO:0007669"/>
    <property type="project" value="InterPro"/>
</dbReference>
<evidence type="ECO:0000313" key="4">
    <source>
        <dbReference type="Proteomes" id="UP000663852"/>
    </source>
</evidence>
<protein>
    <recommendedName>
        <fullName evidence="2">hydroxymethylglutaryl-CoA reductase (NADPH)</fullName>
        <ecNumber evidence="2">1.1.1.34</ecNumber>
    </recommendedName>
</protein>
<dbReference type="EC" id="1.1.1.34" evidence="2"/>
<dbReference type="PROSITE" id="PS50065">
    <property type="entry name" value="HMG_COA_REDUCTASE_4"/>
    <property type="match status" value="1"/>
</dbReference>
<proteinExistence type="predicted"/>
<dbReference type="EMBL" id="CAJNOJ010004199">
    <property type="protein sequence ID" value="CAF1566674.1"/>
    <property type="molecule type" value="Genomic_DNA"/>
</dbReference>
<organism evidence="3 4">
    <name type="scientific">Adineta ricciae</name>
    <name type="common">Rotifer</name>
    <dbReference type="NCBI Taxonomy" id="249248"/>
    <lineage>
        <taxon>Eukaryota</taxon>
        <taxon>Metazoa</taxon>
        <taxon>Spiralia</taxon>
        <taxon>Gnathifera</taxon>
        <taxon>Rotifera</taxon>
        <taxon>Eurotatoria</taxon>
        <taxon>Bdelloidea</taxon>
        <taxon>Adinetida</taxon>
        <taxon>Adinetidae</taxon>
        <taxon>Adineta</taxon>
    </lineage>
</organism>
<evidence type="ECO:0000313" key="3">
    <source>
        <dbReference type="EMBL" id="CAF1566674.1"/>
    </source>
</evidence>
<evidence type="ECO:0000256" key="1">
    <source>
        <dbReference type="ARBA" id="ARBA00005084"/>
    </source>
</evidence>
<sequence length="52" mass="5326">MYSLEVGTIGGGTKLPAQQACLKMLDVDGSLSNAPGENSCQLARLICSTVLA</sequence>
<dbReference type="Pfam" id="PF00368">
    <property type="entry name" value="HMG-CoA_red"/>
    <property type="match status" value="1"/>
</dbReference>
<gene>
    <name evidence="3" type="ORF">EDS130_LOCUS46838</name>
</gene>
<dbReference type="InterPro" id="IPR023076">
    <property type="entry name" value="HMG_CoA_Rdtase_CS"/>
</dbReference>
<dbReference type="InterPro" id="IPR023074">
    <property type="entry name" value="HMG_CoA_Rdtase_cat_sf"/>
</dbReference>